<organism evidence="4 5">
    <name type="scientific">Azonexus hydrophilus</name>
    <dbReference type="NCBI Taxonomy" id="418702"/>
    <lineage>
        <taxon>Bacteria</taxon>
        <taxon>Pseudomonadati</taxon>
        <taxon>Pseudomonadota</taxon>
        <taxon>Betaproteobacteria</taxon>
        <taxon>Rhodocyclales</taxon>
        <taxon>Azonexaceae</taxon>
        <taxon>Azonexus</taxon>
    </lineage>
</organism>
<feature type="coiled-coil region" evidence="1">
    <location>
        <begin position="91"/>
        <end position="125"/>
    </location>
</feature>
<evidence type="ECO:0000313" key="4">
    <source>
        <dbReference type="EMBL" id="OMG56492.1"/>
    </source>
</evidence>
<proteinExistence type="predicted"/>
<keyword evidence="3" id="KW-0472">Membrane</keyword>
<dbReference type="EMBL" id="MTHD01000001">
    <property type="protein sequence ID" value="OMG56492.1"/>
    <property type="molecule type" value="Genomic_DNA"/>
</dbReference>
<keyword evidence="3" id="KW-1133">Transmembrane helix</keyword>
<protein>
    <recommendedName>
        <fullName evidence="6">DUF2802 domain-containing protein</fullName>
    </recommendedName>
</protein>
<accession>A0A1R1ICU9</accession>
<feature type="region of interest" description="Disordered" evidence="2">
    <location>
        <begin position="46"/>
        <end position="80"/>
    </location>
</feature>
<dbReference type="InterPro" id="IPR021244">
    <property type="entry name" value="DUF2802"/>
</dbReference>
<keyword evidence="5" id="KW-1185">Reference proteome</keyword>
<evidence type="ECO:0000256" key="2">
    <source>
        <dbReference type="SAM" id="MobiDB-lite"/>
    </source>
</evidence>
<keyword evidence="3" id="KW-0812">Transmembrane</keyword>
<evidence type="ECO:0008006" key="6">
    <source>
        <dbReference type="Google" id="ProtNLM"/>
    </source>
</evidence>
<evidence type="ECO:0000256" key="1">
    <source>
        <dbReference type="SAM" id="Coils"/>
    </source>
</evidence>
<feature type="transmembrane region" description="Helical" evidence="3">
    <location>
        <begin position="20"/>
        <end position="38"/>
    </location>
</feature>
<comment type="caution">
    <text evidence="4">The sequence shown here is derived from an EMBL/GenBank/DDBJ whole genome shotgun (WGS) entry which is preliminary data.</text>
</comment>
<sequence length="182" mass="19559">MFGAGLPSLEIAGLTIGVREGVLALIFLVALYIGLVLFRMRRLTGQPRSTEDREPPLVGAASQDVAASSPEPAVSHSDDEDAAAFQMTSSRMANELLNDGLERELAQLRNEVDIMRGELSALREDMLQEMAHLRATQTVSPIYGDAMQMAAAGYDAAMIAERCGIARAEAELVVALARSQVQ</sequence>
<name>A0A1R1ICU9_9RHOO</name>
<evidence type="ECO:0000256" key="3">
    <source>
        <dbReference type="SAM" id="Phobius"/>
    </source>
</evidence>
<evidence type="ECO:0000313" key="5">
    <source>
        <dbReference type="Proteomes" id="UP000187526"/>
    </source>
</evidence>
<dbReference type="Proteomes" id="UP000187526">
    <property type="component" value="Unassembled WGS sequence"/>
</dbReference>
<dbReference type="STRING" id="418702.BJN45_02425"/>
<dbReference type="AlphaFoldDB" id="A0A1R1ICU9"/>
<gene>
    <name evidence="4" type="ORF">BJN45_02425</name>
</gene>
<reference evidence="4 5" key="1">
    <citation type="submission" date="2016-10" db="EMBL/GenBank/DDBJ databases">
        <title>Alkaliphiles isolated from bioreactors.</title>
        <authorList>
            <person name="Salah Z."/>
            <person name="Rout S.P."/>
            <person name="Humphreys P.N."/>
        </authorList>
    </citation>
    <scope>NUCLEOTIDE SEQUENCE [LARGE SCALE GENOMIC DNA]</scope>
    <source>
        <strain evidence="4 5">ZS02</strain>
    </source>
</reference>
<dbReference type="Pfam" id="PF10975">
    <property type="entry name" value="DUF2802"/>
    <property type="match status" value="1"/>
</dbReference>
<keyword evidence="1" id="KW-0175">Coiled coil</keyword>